<feature type="domain" description="Type II secretion system protein GspF" evidence="7">
    <location>
        <begin position="162"/>
        <end position="287"/>
    </location>
</feature>
<evidence type="ECO:0000313" key="9">
    <source>
        <dbReference type="Proteomes" id="UP001500416"/>
    </source>
</evidence>
<keyword evidence="5 6" id="KW-0472">Membrane</keyword>
<protein>
    <submittedName>
        <fullName evidence="8">Type II secretion system F family protein</fullName>
    </submittedName>
</protein>
<dbReference type="RefSeq" id="WP_343932449.1">
    <property type="nucleotide sequence ID" value="NZ_BAAABU010000002.1"/>
</dbReference>
<evidence type="ECO:0000313" key="8">
    <source>
        <dbReference type="EMBL" id="GAA0214468.1"/>
    </source>
</evidence>
<dbReference type="Pfam" id="PF00482">
    <property type="entry name" value="T2SSF"/>
    <property type="match status" value="1"/>
</dbReference>
<dbReference type="InterPro" id="IPR042094">
    <property type="entry name" value="T2SS_GspF_sf"/>
</dbReference>
<evidence type="ECO:0000256" key="3">
    <source>
        <dbReference type="ARBA" id="ARBA00022692"/>
    </source>
</evidence>
<keyword evidence="2" id="KW-1003">Cell membrane</keyword>
<dbReference type="PANTHER" id="PTHR35007">
    <property type="entry name" value="INTEGRAL MEMBRANE PROTEIN-RELATED"/>
    <property type="match status" value="1"/>
</dbReference>
<feature type="transmembrane region" description="Helical" evidence="6">
    <location>
        <begin position="270"/>
        <end position="295"/>
    </location>
</feature>
<evidence type="ECO:0000256" key="2">
    <source>
        <dbReference type="ARBA" id="ARBA00022475"/>
    </source>
</evidence>
<organism evidence="8 9">
    <name type="scientific">Saccharothrix mutabilis subsp. mutabilis</name>
    <dbReference type="NCBI Taxonomy" id="66855"/>
    <lineage>
        <taxon>Bacteria</taxon>
        <taxon>Bacillati</taxon>
        <taxon>Actinomycetota</taxon>
        <taxon>Actinomycetes</taxon>
        <taxon>Pseudonocardiales</taxon>
        <taxon>Pseudonocardiaceae</taxon>
        <taxon>Saccharothrix</taxon>
    </lineage>
</organism>
<keyword evidence="9" id="KW-1185">Reference proteome</keyword>
<evidence type="ECO:0000256" key="4">
    <source>
        <dbReference type="ARBA" id="ARBA00022989"/>
    </source>
</evidence>
<reference evidence="8 9" key="1">
    <citation type="journal article" date="2019" name="Int. J. Syst. Evol. Microbiol.">
        <title>The Global Catalogue of Microorganisms (GCM) 10K type strain sequencing project: providing services to taxonomists for standard genome sequencing and annotation.</title>
        <authorList>
            <consortium name="The Broad Institute Genomics Platform"/>
            <consortium name="The Broad Institute Genome Sequencing Center for Infectious Disease"/>
            <person name="Wu L."/>
            <person name="Ma J."/>
        </authorList>
    </citation>
    <scope>NUCLEOTIDE SEQUENCE [LARGE SCALE GENOMIC DNA]</scope>
    <source>
        <strain evidence="8 9">JCM 3380</strain>
    </source>
</reference>
<comment type="subcellular location">
    <subcellularLocation>
        <location evidence="1">Cell membrane</location>
        <topology evidence="1">Multi-pass membrane protein</topology>
    </subcellularLocation>
</comment>
<sequence>MVLLLGALGALTLAIVLAVVALAGGSSSGGGVAGALAVIEHGYSRTTPDQPPARRSFETAPGWLRSLVLRLSPDGVEARLQRRLDLAGNPPAWTPDRVLAVKGFALFAVAGVGVLLGSGALLTVVLYGAAGAAAGFFLPDLLLLNAGQKRQAKIRDALPDALDMLTVCVEAGLGFDAALAQVARNTRGPLAAEFARVLQETQLGTSRTQALRATAERTTVAELRTFVSALVQAGELGVPIGRVLREQAKGMRVRRRQRAEERAQKVPVKILFPLVICLFPAIFVVILGPGAISIARSLF</sequence>
<accession>A0ABN0T7G1</accession>
<comment type="caution">
    <text evidence="8">The sequence shown here is derived from an EMBL/GenBank/DDBJ whole genome shotgun (WGS) entry which is preliminary data.</text>
</comment>
<name>A0ABN0T7G1_9PSEU</name>
<evidence type="ECO:0000259" key="7">
    <source>
        <dbReference type="Pfam" id="PF00482"/>
    </source>
</evidence>
<feature type="transmembrane region" description="Helical" evidence="6">
    <location>
        <begin position="104"/>
        <end position="129"/>
    </location>
</feature>
<evidence type="ECO:0000256" key="6">
    <source>
        <dbReference type="SAM" id="Phobius"/>
    </source>
</evidence>
<proteinExistence type="predicted"/>
<keyword evidence="3 6" id="KW-0812">Transmembrane</keyword>
<keyword evidence="4 6" id="KW-1133">Transmembrane helix</keyword>
<dbReference type="Gene3D" id="1.20.81.30">
    <property type="entry name" value="Type II secretion system (T2SS), domain F"/>
    <property type="match status" value="1"/>
</dbReference>
<dbReference type="EMBL" id="BAAABU010000002">
    <property type="protein sequence ID" value="GAA0214468.1"/>
    <property type="molecule type" value="Genomic_DNA"/>
</dbReference>
<dbReference type="Proteomes" id="UP001500416">
    <property type="component" value="Unassembled WGS sequence"/>
</dbReference>
<evidence type="ECO:0000256" key="1">
    <source>
        <dbReference type="ARBA" id="ARBA00004651"/>
    </source>
</evidence>
<evidence type="ECO:0000256" key="5">
    <source>
        <dbReference type="ARBA" id="ARBA00023136"/>
    </source>
</evidence>
<dbReference type="InterPro" id="IPR018076">
    <property type="entry name" value="T2SS_GspF_dom"/>
</dbReference>
<dbReference type="PANTHER" id="PTHR35007:SF2">
    <property type="entry name" value="PILUS ASSEMBLE PROTEIN"/>
    <property type="match status" value="1"/>
</dbReference>
<gene>
    <name evidence="8" type="ORF">GCM10010492_10340</name>
</gene>